<keyword evidence="1" id="KW-0560">Oxidoreductase</keyword>
<evidence type="ECO:0000256" key="2">
    <source>
        <dbReference type="ARBA" id="ARBA00023604"/>
    </source>
</evidence>
<evidence type="ECO:0008006" key="5">
    <source>
        <dbReference type="Google" id="ProtNLM"/>
    </source>
</evidence>
<dbReference type="GO" id="GO:0016491">
    <property type="term" value="F:oxidoreductase activity"/>
    <property type="evidence" value="ECO:0007669"/>
    <property type="project" value="UniProtKB-KW"/>
</dbReference>
<reference evidence="3" key="1">
    <citation type="journal article" date="2020" name="Stud. Mycol.">
        <title>101 Dothideomycetes genomes: a test case for predicting lifestyles and emergence of pathogens.</title>
        <authorList>
            <person name="Haridas S."/>
            <person name="Albert R."/>
            <person name="Binder M."/>
            <person name="Bloem J."/>
            <person name="Labutti K."/>
            <person name="Salamov A."/>
            <person name="Andreopoulos B."/>
            <person name="Baker S."/>
            <person name="Barry K."/>
            <person name="Bills G."/>
            <person name="Bluhm B."/>
            <person name="Cannon C."/>
            <person name="Castanera R."/>
            <person name="Culley D."/>
            <person name="Daum C."/>
            <person name="Ezra D."/>
            <person name="Gonzalez J."/>
            <person name="Henrissat B."/>
            <person name="Kuo A."/>
            <person name="Liang C."/>
            <person name="Lipzen A."/>
            <person name="Lutzoni F."/>
            <person name="Magnuson J."/>
            <person name="Mondo S."/>
            <person name="Nolan M."/>
            <person name="Ohm R."/>
            <person name="Pangilinan J."/>
            <person name="Park H.-J."/>
            <person name="Ramirez L."/>
            <person name="Alfaro M."/>
            <person name="Sun H."/>
            <person name="Tritt A."/>
            <person name="Yoshinaga Y."/>
            <person name="Zwiers L.-H."/>
            <person name="Turgeon B."/>
            <person name="Goodwin S."/>
            <person name="Spatafora J."/>
            <person name="Crous P."/>
            <person name="Grigoriev I."/>
        </authorList>
    </citation>
    <scope>NUCLEOTIDE SEQUENCE</scope>
    <source>
        <strain evidence="3">CBS 675.92</strain>
    </source>
</reference>
<name>A0A6A5TD40_9PLEO</name>
<dbReference type="AlphaFoldDB" id="A0A6A5TD40"/>
<dbReference type="PANTHER" id="PTHR34598">
    <property type="entry name" value="BLL6449 PROTEIN"/>
    <property type="match status" value="1"/>
</dbReference>
<gene>
    <name evidence="3" type="ORF">CC80DRAFT_555157</name>
</gene>
<dbReference type="EMBL" id="ML977035">
    <property type="protein sequence ID" value="KAF1949582.1"/>
    <property type="molecule type" value="Genomic_DNA"/>
</dbReference>
<evidence type="ECO:0000313" key="4">
    <source>
        <dbReference type="Proteomes" id="UP000800035"/>
    </source>
</evidence>
<sequence>MNYCTTTATFNFILEDASYATVTPYEVVGNMAAGEEDRRTNIKFEEHSNLTVHDMRPLMNELEIDEHGIEFLRYAEFSDSDPLQQGNPYPFLERIEGRLKKHFAAKHVFVYSQNASGVTNPSRTLGTGESPDAPVKEMHTDATVKSGLDRVKQVAEARGVNIAREDRLRLRIINLWIPLVDEVHDMPLAFCRPHTVREGEIIAVHRVAVNRPRDKRYLGEVSYLKFNDAHEFQYLSRQRKSEVAMFLSYDSEANDETSFMFHASFNNPQAKDSMPPRRSLEIRAVVITNAREQGL</sequence>
<evidence type="ECO:0000313" key="3">
    <source>
        <dbReference type="EMBL" id="KAF1949582.1"/>
    </source>
</evidence>
<keyword evidence="4" id="KW-1185">Reference proteome</keyword>
<dbReference type="Proteomes" id="UP000800035">
    <property type="component" value="Unassembled WGS sequence"/>
</dbReference>
<protein>
    <recommendedName>
        <fullName evidence="5">Methyltransferase</fullName>
    </recommendedName>
</protein>
<proteinExistence type="inferred from homology"/>
<dbReference type="OrthoDB" id="412788at2759"/>
<dbReference type="NCBIfam" id="NF041278">
    <property type="entry name" value="CmcJ_NvfI_EfuI"/>
    <property type="match status" value="1"/>
</dbReference>
<dbReference type="InterPro" id="IPR044053">
    <property type="entry name" value="AsaB-like"/>
</dbReference>
<comment type="similarity">
    <text evidence="2">Belongs to the asaB hydroxylase/desaturase family.</text>
</comment>
<dbReference type="PANTHER" id="PTHR34598:SF3">
    <property type="entry name" value="OXIDOREDUCTASE AN1597"/>
    <property type="match status" value="1"/>
</dbReference>
<evidence type="ECO:0000256" key="1">
    <source>
        <dbReference type="ARBA" id="ARBA00023002"/>
    </source>
</evidence>
<accession>A0A6A5TD40</accession>
<organism evidence="3 4">
    <name type="scientific">Byssothecium circinans</name>
    <dbReference type="NCBI Taxonomy" id="147558"/>
    <lineage>
        <taxon>Eukaryota</taxon>
        <taxon>Fungi</taxon>
        <taxon>Dikarya</taxon>
        <taxon>Ascomycota</taxon>
        <taxon>Pezizomycotina</taxon>
        <taxon>Dothideomycetes</taxon>
        <taxon>Pleosporomycetidae</taxon>
        <taxon>Pleosporales</taxon>
        <taxon>Massarineae</taxon>
        <taxon>Massarinaceae</taxon>
        <taxon>Byssothecium</taxon>
    </lineage>
</organism>